<evidence type="ECO:0000313" key="1">
    <source>
        <dbReference type="EMBL" id="GBN87466.1"/>
    </source>
</evidence>
<evidence type="ECO:0000313" key="2">
    <source>
        <dbReference type="Proteomes" id="UP000499080"/>
    </source>
</evidence>
<comment type="caution">
    <text evidence="1">The sequence shown here is derived from an EMBL/GenBank/DDBJ whole genome shotgun (WGS) entry which is preliminary data.</text>
</comment>
<dbReference type="EMBL" id="BGPR01021812">
    <property type="protein sequence ID" value="GBN87466.1"/>
    <property type="molecule type" value="Genomic_DNA"/>
</dbReference>
<dbReference type="Proteomes" id="UP000499080">
    <property type="component" value="Unassembled WGS sequence"/>
</dbReference>
<proteinExistence type="predicted"/>
<organism evidence="1 2">
    <name type="scientific">Araneus ventricosus</name>
    <name type="common">Orbweaver spider</name>
    <name type="synonym">Epeira ventricosa</name>
    <dbReference type="NCBI Taxonomy" id="182803"/>
    <lineage>
        <taxon>Eukaryota</taxon>
        <taxon>Metazoa</taxon>
        <taxon>Ecdysozoa</taxon>
        <taxon>Arthropoda</taxon>
        <taxon>Chelicerata</taxon>
        <taxon>Arachnida</taxon>
        <taxon>Araneae</taxon>
        <taxon>Araneomorphae</taxon>
        <taxon>Entelegynae</taxon>
        <taxon>Araneoidea</taxon>
        <taxon>Araneidae</taxon>
        <taxon>Araneus</taxon>
    </lineage>
</organism>
<accession>A0A4Y2SIN7</accession>
<gene>
    <name evidence="1" type="ORF">AVEN_111046_1</name>
</gene>
<dbReference type="AlphaFoldDB" id="A0A4Y2SIN7"/>
<name>A0A4Y2SIN7_ARAVE</name>
<sequence length="86" mass="9568">MLELSWPSGRNLEFVDEKPLDIKQGLASSEGTVMVWVRASYGRVGSWSVMAVRAMASALELFRRPSLGFIGRTLLLDRGDLIELLT</sequence>
<keyword evidence="2" id="KW-1185">Reference proteome</keyword>
<protein>
    <submittedName>
        <fullName evidence="1">Uncharacterized protein</fullName>
    </submittedName>
</protein>
<reference evidence="1 2" key="1">
    <citation type="journal article" date="2019" name="Sci. Rep.">
        <title>Orb-weaving spider Araneus ventricosus genome elucidates the spidroin gene catalogue.</title>
        <authorList>
            <person name="Kono N."/>
            <person name="Nakamura H."/>
            <person name="Ohtoshi R."/>
            <person name="Moran D.A.P."/>
            <person name="Shinohara A."/>
            <person name="Yoshida Y."/>
            <person name="Fujiwara M."/>
            <person name="Mori M."/>
            <person name="Tomita M."/>
            <person name="Arakawa K."/>
        </authorList>
    </citation>
    <scope>NUCLEOTIDE SEQUENCE [LARGE SCALE GENOMIC DNA]</scope>
</reference>